<feature type="non-terminal residue" evidence="2">
    <location>
        <position position="1"/>
    </location>
</feature>
<feature type="compositionally biased region" description="Polar residues" evidence="1">
    <location>
        <begin position="187"/>
        <end position="196"/>
    </location>
</feature>
<feature type="compositionally biased region" description="Polar residues" evidence="1">
    <location>
        <begin position="76"/>
        <end position="92"/>
    </location>
</feature>
<sequence length="259" mass="29153">LHKSLPSIQIEAFYRVYNTRSQRGPCHSTMESASRHALYVPIPVCGATSQNTHYVSGGIAGAPRRQTHQTLRKSNRPQSTLAELSKSSENNTRSQRSDQSIISSESSHCNSSQRYCDTDPSSIGEYAHLEEVGPERHDPGESCSRTQLITPSFATRLWQSGLWSEQHEKYSTDEKLSSSSTSSKQSILLQGQSQETVCPPSPSPGRLQPEEFVWGALSAVEAFKTHPAHDYWTWDVKTQRWFHRYEDTGFIIHCPNELD</sequence>
<dbReference type="Proteomes" id="UP000076584">
    <property type="component" value="Unassembled WGS sequence"/>
</dbReference>
<feature type="compositionally biased region" description="Low complexity" evidence="1">
    <location>
        <begin position="177"/>
        <end position="186"/>
    </location>
</feature>
<feature type="region of interest" description="Disordered" evidence="1">
    <location>
        <begin position="170"/>
        <end position="205"/>
    </location>
</feature>
<name>A0A167BXS0_COLIC</name>
<feature type="compositionally biased region" description="Low complexity" evidence="1">
    <location>
        <begin position="93"/>
        <end position="114"/>
    </location>
</feature>
<gene>
    <name evidence="2" type="ORF">CI238_01763</name>
</gene>
<accession>A0A167BXS0</accession>
<evidence type="ECO:0000313" key="2">
    <source>
        <dbReference type="EMBL" id="KZL81871.1"/>
    </source>
</evidence>
<feature type="compositionally biased region" description="Basic residues" evidence="1">
    <location>
        <begin position="65"/>
        <end position="75"/>
    </location>
</feature>
<protein>
    <submittedName>
        <fullName evidence="2">Uncharacterized protein</fullName>
    </submittedName>
</protein>
<keyword evidence="3" id="KW-1185">Reference proteome</keyword>
<evidence type="ECO:0000313" key="3">
    <source>
        <dbReference type="Proteomes" id="UP000076584"/>
    </source>
</evidence>
<dbReference type="AlphaFoldDB" id="A0A167BXS0"/>
<feature type="region of interest" description="Disordered" evidence="1">
    <location>
        <begin position="60"/>
        <end position="121"/>
    </location>
</feature>
<comment type="caution">
    <text evidence="2">The sequence shown here is derived from an EMBL/GenBank/DDBJ whole genome shotgun (WGS) entry which is preliminary data.</text>
</comment>
<dbReference type="EMBL" id="LFIW01001556">
    <property type="protein sequence ID" value="KZL81871.1"/>
    <property type="molecule type" value="Genomic_DNA"/>
</dbReference>
<proteinExistence type="predicted"/>
<organism evidence="2 3">
    <name type="scientific">Colletotrichum incanum</name>
    <name type="common">Soybean anthracnose fungus</name>
    <dbReference type="NCBI Taxonomy" id="1573173"/>
    <lineage>
        <taxon>Eukaryota</taxon>
        <taxon>Fungi</taxon>
        <taxon>Dikarya</taxon>
        <taxon>Ascomycota</taxon>
        <taxon>Pezizomycotina</taxon>
        <taxon>Sordariomycetes</taxon>
        <taxon>Hypocreomycetidae</taxon>
        <taxon>Glomerellales</taxon>
        <taxon>Glomerellaceae</taxon>
        <taxon>Colletotrichum</taxon>
        <taxon>Colletotrichum spaethianum species complex</taxon>
    </lineage>
</organism>
<evidence type="ECO:0000256" key="1">
    <source>
        <dbReference type="SAM" id="MobiDB-lite"/>
    </source>
</evidence>
<reference evidence="2 3" key="1">
    <citation type="submission" date="2015-06" db="EMBL/GenBank/DDBJ databases">
        <title>Survival trade-offs in plant roots during colonization by closely related pathogenic and mutualistic fungi.</title>
        <authorList>
            <person name="Hacquard S."/>
            <person name="Kracher B."/>
            <person name="Hiruma K."/>
            <person name="Weinman A."/>
            <person name="Muench P."/>
            <person name="Garrido Oter R."/>
            <person name="Ver Loren van Themaat E."/>
            <person name="Dallerey J.-F."/>
            <person name="Damm U."/>
            <person name="Henrissat B."/>
            <person name="Lespinet O."/>
            <person name="Thon M."/>
            <person name="Kemen E."/>
            <person name="McHardy A.C."/>
            <person name="Schulze-Lefert P."/>
            <person name="O'Connell R.J."/>
        </authorList>
    </citation>
    <scope>NUCLEOTIDE SEQUENCE [LARGE SCALE GENOMIC DNA]</scope>
    <source>
        <strain evidence="2 3">MAFF 238704</strain>
    </source>
</reference>